<feature type="region of interest" description="Disordered" evidence="1">
    <location>
        <begin position="100"/>
        <end position="154"/>
    </location>
</feature>
<accession>A0A835ZDE0</accession>
<dbReference type="AlphaFoldDB" id="A0A835ZDE0"/>
<keyword evidence="3" id="KW-1185">Reference proteome</keyword>
<feature type="region of interest" description="Disordered" evidence="1">
    <location>
        <begin position="218"/>
        <end position="283"/>
    </location>
</feature>
<evidence type="ECO:0000313" key="3">
    <source>
        <dbReference type="Proteomes" id="UP000664859"/>
    </source>
</evidence>
<feature type="region of interest" description="Disordered" evidence="1">
    <location>
        <begin position="355"/>
        <end position="394"/>
    </location>
</feature>
<feature type="compositionally biased region" description="Low complexity" evidence="1">
    <location>
        <begin position="227"/>
        <end position="250"/>
    </location>
</feature>
<evidence type="ECO:0000256" key="1">
    <source>
        <dbReference type="SAM" id="MobiDB-lite"/>
    </source>
</evidence>
<organism evidence="2 3">
    <name type="scientific">Tribonema minus</name>
    <dbReference type="NCBI Taxonomy" id="303371"/>
    <lineage>
        <taxon>Eukaryota</taxon>
        <taxon>Sar</taxon>
        <taxon>Stramenopiles</taxon>
        <taxon>Ochrophyta</taxon>
        <taxon>PX clade</taxon>
        <taxon>Xanthophyceae</taxon>
        <taxon>Tribonematales</taxon>
        <taxon>Tribonemataceae</taxon>
        <taxon>Tribonema</taxon>
    </lineage>
</organism>
<protein>
    <submittedName>
        <fullName evidence="2">Uncharacterized protein</fullName>
    </submittedName>
</protein>
<comment type="caution">
    <text evidence="2">The sequence shown here is derived from an EMBL/GenBank/DDBJ whole genome shotgun (WGS) entry which is preliminary data.</text>
</comment>
<feature type="compositionally biased region" description="Gly residues" evidence="1">
    <location>
        <begin position="382"/>
        <end position="394"/>
    </location>
</feature>
<name>A0A835ZDE0_9STRA</name>
<evidence type="ECO:0000313" key="2">
    <source>
        <dbReference type="EMBL" id="KAG5191023.1"/>
    </source>
</evidence>
<proteinExistence type="predicted"/>
<dbReference type="EMBL" id="JAFCMP010000024">
    <property type="protein sequence ID" value="KAG5191023.1"/>
    <property type="molecule type" value="Genomic_DNA"/>
</dbReference>
<feature type="compositionally biased region" description="Gly residues" evidence="1">
    <location>
        <begin position="260"/>
        <end position="274"/>
    </location>
</feature>
<sequence>MKLKPHQRHNGFPREDRHASDLACRTVIITGWDPDTAPEDEAAILSLFEHAGRHTTAWQGQRGAAGRSATLVYDKVAQAARARRLHRLASGLHAAFPPPCSGGGDGAAAAASPPESGRRTPVKQQQQAATPPTPPATPTPTARPGGSSRGGGNITVVSARGVTLDGCDESARRGAPRTLRDIEPLAIYVTGWSNVPSPRDRDRLLEPFTSQGAIVTWLPRSAPPPRQQQADGDGADGDGAAAPAAAAAAAWDSEPSQWPGGNGGGGGATAGGDGDAAARAEDADTEETAVVVFGARLHAARAAEARRLGDAGLRARALRDAPPALAAALRELPLRVPARPPLDTSVASRLIAASLGIRRATPPPPPGGGGPREDAAGDEGEGSSGGGGGGGGAA</sequence>
<dbReference type="Proteomes" id="UP000664859">
    <property type="component" value="Unassembled WGS sequence"/>
</dbReference>
<gene>
    <name evidence="2" type="ORF">JKP88DRAFT_297000</name>
</gene>
<reference evidence="2" key="1">
    <citation type="submission" date="2021-02" db="EMBL/GenBank/DDBJ databases">
        <title>First Annotated Genome of the Yellow-green Alga Tribonema minus.</title>
        <authorList>
            <person name="Mahan K.M."/>
        </authorList>
    </citation>
    <scope>NUCLEOTIDE SEQUENCE</scope>
    <source>
        <strain evidence="2">UTEX B ZZ1240</strain>
    </source>
</reference>